<evidence type="ECO:0000313" key="1">
    <source>
        <dbReference type="EMBL" id="SPQ18568.1"/>
    </source>
</evidence>
<name>A0A446B808_9PEZI</name>
<proteinExistence type="predicted"/>
<sequence>MASSSTTEIYPTLKPADPTRPSLANVPLEIALHILELLFGEPQIIGVEFVFPNTEDPEVSEPDPSRTIGHRTKIFLDPPPLRRFESVCRLFRHMYRKTRPTLWGSQFDSGVDYNVDLSRDIFHVRLFPGVKYQDWDPGHGSPHDDPLANKLVGIQRLATSPNYVSPWRNPDGINFLRHVHPTAPEILVLVPVSDLKKELKTDELLTPLGSHAPLLNLESMETPPGSDDEDEFREETGYEYGTDVPRHLRWTPWWRYREELLDQLRWARDMFQGRAATPEEEALWVNSWRLAPVPKVTGYLVDSLDLRDDCAQPLYDVTDDDMECRKAWETEFDPSEWEQPYKDHQELFSLRRTPEIP</sequence>
<gene>
    <name evidence="1" type="ORF">TT172_LOCUS987</name>
</gene>
<evidence type="ECO:0000313" key="2">
    <source>
        <dbReference type="Proteomes" id="UP000289323"/>
    </source>
</evidence>
<protein>
    <submittedName>
        <fullName evidence="1">859c23f9-cd47-49c2-96a5-c63f2d38107f</fullName>
    </submittedName>
</protein>
<reference evidence="1 2" key="1">
    <citation type="submission" date="2018-04" db="EMBL/GenBank/DDBJ databases">
        <authorList>
            <person name="Huttner S."/>
            <person name="Dainat J."/>
        </authorList>
    </citation>
    <scope>NUCLEOTIDE SEQUENCE [LARGE SCALE GENOMIC DNA]</scope>
</reference>
<dbReference type="Proteomes" id="UP000289323">
    <property type="component" value="Unassembled WGS sequence"/>
</dbReference>
<dbReference type="AlphaFoldDB" id="A0A446B808"/>
<organism evidence="1 2">
    <name type="scientific">Thermothielavioides terrestris</name>
    <dbReference type="NCBI Taxonomy" id="2587410"/>
    <lineage>
        <taxon>Eukaryota</taxon>
        <taxon>Fungi</taxon>
        <taxon>Dikarya</taxon>
        <taxon>Ascomycota</taxon>
        <taxon>Pezizomycotina</taxon>
        <taxon>Sordariomycetes</taxon>
        <taxon>Sordariomycetidae</taxon>
        <taxon>Sordariales</taxon>
        <taxon>Chaetomiaceae</taxon>
        <taxon>Thermothielavioides</taxon>
    </lineage>
</organism>
<dbReference type="EMBL" id="OUUZ01000001">
    <property type="protein sequence ID" value="SPQ18568.1"/>
    <property type="molecule type" value="Genomic_DNA"/>
</dbReference>
<accession>A0A446B808</accession>